<dbReference type="EMBL" id="CP165646">
    <property type="protein sequence ID" value="XDU63856.1"/>
    <property type="molecule type" value="Genomic_DNA"/>
</dbReference>
<proteinExistence type="inferred from homology"/>
<dbReference type="Pfam" id="PF02556">
    <property type="entry name" value="SecB"/>
    <property type="match status" value="1"/>
</dbReference>
<dbReference type="RefSeq" id="WP_021743218.1">
    <property type="nucleotide sequence ID" value="NZ_CP165646.1"/>
</dbReference>
<sequence>MDKNRGERNIMEQKNNPKISFENYRINKLLLRDLEEGEKEGQIGISIGLNDKKNQVKLGIDITTKTRFVEIEMLGVFEFDEKTPEDEKEKFLEINGAAILYPYIRAYISTITSFNKEGNALIIPTINFQSLYEERVKKQKEKSKTNTKKTNTKAK</sequence>
<dbReference type="GO" id="GO:0015031">
    <property type="term" value="P:protein transport"/>
    <property type="evidence" value="ECO:0007669"/>
    <property type="project" value="InterPro"/>
</dbReference>
<evidence type="ECO:0000313" key="2">
    <source>
        <dbReference type="EMBL" id="XDU63856.1"/>
    </source>
</evidence>
<dbReference type="GO" id="GO:0051262">
    <property type="term" value="P:protein tetramerization"/>
    <property type="evidence" value="ECO:0007669"/>
    <property type="project" value="InterPro"/>
</dbReference>
<dbReference type="InterPro" id="IPR003708">
    <property type="entry name" value="SecB"/>
</dbReference>
<gene>
    <name evidence="2" type="ORF">AB8B23_07875</name>
</gene>
<dbReference type="InterPro" id="IPR035958">
    <property type="entry name" value="SecB-like_sf"/>
</dbReference>
<evidence type="ECO:0000256" key="1">
    <source>
        <dbReference type="ARBA" id="ARBA00009990"/>
    </source>
</evidence>
<dbReference type="AlphaFoldDB" id="A0AB39V8V0"/>
<reference evidence="2" key="1">
    <citation type="submission" date="2024-07" db="EMBL/GenBank/DDBJ databases">
        <authorList>
            <person name="Li X.-J."/>
            <person name="Wang X."/>
        </authorList>
    </citation>
    <scope>NUCLEOTIDE SEQUENCE</scope>
    <source>
        <strain evidence="2">HSP-342</strain>
    </source>
</reference>
<dbReference type="PANTHER" id="PTHR36918">
    <property type="match status" value="1"/>
</dbReference>
<dbReference type="KEGG" id="lmes:AB8B23_07875"/>
<organism evidence="2">
    <name type="scientific">Leptotrichia mesophila</name>
    <dbReference type="NCBI Taxonomy" id="3239303"/>
    <lineage>
        <taxon>Bacteria</taxon>
        <taxon>Fusobacteriati</taxon>
        <taxon>Fusobacteriota</taxon>
        <taxon>Fusobacteriia</taxon>
        <taxon>Fusobacteriales</taxon>
        <taxon>Leptotrichiaceae</taxon>
        <taxon>Leptotrichia</taxon>
    </lineage>
</organism>
<dbReference type="PANTHER" id="PTHR36918:SF1">
    <property type="entry name" value="PROTEIN-EXPORT PROTEIN SECB"/>
    <property type="match status" value="1"/>
</dbReference>
<dbReference type="GO" id="GO:0051082">
    <property type="term" value="F:unfolded protein binding"/>
    <property type="evidence" value="ECO:0007669"/>
    <property type="project" value="InterPro"/>
</dbReference>
<comment type="similarity">
    <text evidence="1">Belongs to the SecB family.</text>
</comment>
<name>A0AB39V8V0_9FUSO</name>
<accession>A0AB39V8V0</accession>
<protein>
    <submittedName>
        <fullName evidence="2">Protein-export chaperone SecB</fullName>
    </submittedName>
</protein>
<dbReference type="SUPFAM" id="SSF54611">
    <property type="entry name" value="SecB-like"/>
    <property type="match status" value="1"/>
</dbReference>
<dbReference type="Gene3D" id="3.10.420.10">
    <property type="entry name" value="SecB-like"/>
    <property type="match status" value="1"/>
</dbReference>